<proteinExistence type="predicted"/>
<feature type="transmembrane region" description="Helical" evidence="7">
    <location>
        <begin position="73"/>
        <end position="92"/>
    </location>
</feature>
<dbReference type="PANTHER" id="PTHR42920">
    <property type="entry name" value="OS03G0707200 PROTEIN-RELATED"/>
    <property type="match status" value="1"/>
</dbReference>
<keyword evidence="10" id="KW-1185">Reference proteome</keyword>
<feature type="region of interest" description="Disordered" evidence="6">
    <location>
        <begin position="185"/>
        <end position="208"/>
    </location>
</feature>
<dbReference type="InterPro" id="IPR037185">
    <property type="entry name" value="EmrE-like"/>
</dbReference>
<evidence type="ECO:0000256" key="1">
    <source>
        <dbReference type="ARBA" id="ARBA00004651"/>
    </source>
</evidence>
<feature type="domain" description="EamA" evidence="8">
    <location>
        <begin position="8"/>
        <end position="139"/>
    </location>
</feature>
<evidence type="ECO:0000259" key="8">
    <source>
        <dbReference type="Pfam" id="PF00892"/>
    </source>
</evidence>
<dbReference type="GO" id="GO:0016740">
    <property type="term" value="F:transferase activity"/>
    <property type="evidence" value="ECO:0007669"/>
    <property type="project" value="UniProtKB-KW"/>
</dbReference>
<evidence type="ECO:0000256" key="2">
    <source>
        <dbReference type="ARBA" id="ARBA00022475"/>
    </source>
</evidence>
<keyword evidence="5 7" id="KW-0472">Membrane</keyword>
<gene>
    <name evidence="9" type="ORF">SO694_00020461</name>
</gene>
<dbReference type="EMBL" id="JBBJCI010000229">
    <property type="protein sequence ID" value="KAK7238682.1"/>
    <property type="molecule type" value="Genomic_DNA"/>
</dbReference>
<evidence type="ECO:0000256" key="5">
    <source>
        <dbReference type="ARBA" id="ARBA00023136"/>
    </source>
</evidence>
<accession>A0ABR1FUJ6</accession>
<feature type="transmembrane region" description="Helical" evidence="7">
    <location>
        <begin position="156"/>
        <end position="176"/>
    </location>
</feature>
<dbReference type="Proteomes" id="UP001363151">
    <property type="component" value="Unassembled WGS sequence"/>
</dbReference>
<dbReference type="Pfam" id="PF00892">
    <property type="entry name" value="EamA"/>
    <property type="match status" value="1"/>
</dbReference>
<name>A0ABR1FUJ6_AURAN</name>
<comment type="caution">
    <text evidence="9">The sequence shown here is derived from an EMBL/GenBank/DDBJ whole genome shotgun (WGS) entry which is preliminary data.</text>
</comment>
<reference evidence="9 10" key="1">
    <citation type="submission" date="2024-03" db="EMBL/GenBank/DDBJ databases">
        <title>Aureococcus anophagefferens CCMP1851 and Kratosvirus quantuckense: Draft genome of a second virus-susceptible host strain in the model system.</title>
        <authorList>
            <person name="Chase E."/>
            <person name="Truchon A.R."/>
            <person name="Schepens W."/>
            <person name="Wilhelm S.W."/>
        </authorList>
    </citation>
    <scope>NUCLEOTIDE SEQUENCE [LARGE SCALE GENOMIC DNA]</scope>
    <source>
        <strain evidence="9 10">CCMP1851</strain>
    </source>
</reference>
<sequence>MNKIRLAHVALFFAAGIYSGYNVLLAASLKHLSPVTFSLCRELVAIPLLYAWASRAEAPVRFPATPREWRYMASFGVVLGLFQLCFAVGVAWTSPTAAALFQCVEPSTAAVIGAAVGLEPCTLAKLGSAVLAGGGVALLQLGGAAPPPPPGPRWRAGLGSCLLFCQGVGIATYCLLQKQLVRGDDGAASDDDDDGRRAATRSSRARAREPWGPVTLTAHACVGSCVVMACAAVVDGAAGLEAPAPLAPARRASPGRRRSPLAYAAVLSSVVGYSLRAWANRHVDAATLVLYNAVQPPLTALVALALAPGSSTYGAREGGATALVVLAVAVAAREKQGRGKGAREGSVN</sequence>
<evidence type="ECO:0000256" key="6">
    <source>
        <dbReference type="SAM" id="MobiDB-lite"/>
    </source>
</evidence>
<evidence type="ECO:0000256" key="4">
    <source>
        <dbReference type="ARBA" id="ARBA00022989"/>
    </source>
</evidence>
<organism evidence="9 10">
    <name type="scientific">Aureococcus anophagefferens</name>
    <name type="common">Harmful bloom alga</name>
    <dbReference type="NCBI Taxonomy" id="44056"/>
    <lineage>
        <taxon>Eukaryota</taxon>
        <taxon>Sar</taxon>
        <taxon>Stramenopiles</taxon>
        <taxon>Ochrophyta</taxon>
        <taxon>Pelagophyceae</taxon>
        <taxon>Pelagomonadales</taxon>
        <taxon>Pelagomonadaceae</taxon>
        <taxon>Aureococcus</taxon>
    </lineage>
</organism>
<keyword evidence="4 7" id="KW-1133">Transmembrane helix</keyword>
<dbReference type="SUPFAM" id="SSF103481">
    <property type="entry name" value="Multidrug resistance efflux transporter EmrE"/>
    <property type="match status" value="2"/>
</dbReference>
<dbReference type="PANTHER" id="PTHR42920:SF5">
    <property type="entry name" value="EAMA DOMAIN-CONTAINING PROTEIN"/>
    <property type="match status" value="1"/>
</dbReference>
<keyword evidence="2" id="KW-1003">Cell membrane</keyword>
<protein>
    <submittedName>
        <fullName evidence="9">Glycosyl transferase</fullName>
    </submittedName>
</protein>
<keyword evidence="9" id="KW-0808">Transferase</keyword>
<evidence type="ECO:0000313" key="9">
    <source>
        <dbReference type="EMBL" id="KAK7238682.1"/>
    </source>
</evidence>
<evidence type="ECO:0000256" key="7">
    <source>
        <dbReference type="SAM" id="Phobius"/>
    </source>
</evidence>
<keyword evidence="3 7" id="KW-0812">Transmembrane</keyword>
<evidence type="ECO:0000313" key="10">
    <source>
        <dbReference type="Proteomes" id="UP001363151"/>
    </source>
</evidence>
<dbReference type="InterPro" id="IPR000620">
    <property type="entry name" value="EamA_dom"/>
</dbReference>
<evidence type="ECO:0000256" key="3">
    <source>
        <dbReference type="ARBA" id="ARBA00022692"/>
    </source>
</evidence>
<dbReference type="InterPro" id="IPR051258">
    <property type="entry name" value="Diverse_Substrate_Transporter"/>
</dbReference>
<comment type="subcellular location">
    <subcellularLocation>
        <location evidence="1">Cell membrane</location>
        <topology evidence="1">Multi-pass membrane protein</topology>
    </subcellularLocation>
</comment>